<dbReference type="InterPro" id="IPR008979">
    <property type="entry name" value="Galactose-bd-like_sf"/>
</dbReference>
<feature type="signal peptide" evidence="2">
    <location>
        <begin position="1"/>
        <end position="22"/>
    </location>
</feature>
<keyword evidence="5" id="KW-1185">Reference proteome</keyword>
<dbReference type="InterPro" id="IPR005181">
    <property type="entry name" value="SASA"/>
</dbReference>
<dbReference type="PANTHER" id="PTHR22901:SF0">
    <property type="entry name" value="SIALATE O-ACETYLESTERASE"/>
    <property type="match status" value="1"/>
</dbReference>
<dbReference type="InterPro" id="IPR039329">
    <property type="entry name" value="SIAE"/>
</dbReference>
<accession>A0ABT3Q1J0</accession>
<dbReference type="PANTHER" id="PTHR22901">
    <property type="entry name" value="SIALATE O-ACETYLESTERASE"/>
    <property type="match status" value="1"/>
</dbReference>
<feature type="chain" id="PRO_5047176163" description="Sialate O-acetylesterase domain-containing protein" evidence="2">
    <location>
        <begin position="23"/>
        <end position="644"/>
    </location>
</feature>
<protein>
    <recommendedName>
        <fullName evidence="3">Sialate O-acetylesterase domain-containing protein</fullName>
    </recommendedName>
</protein>
<dbReference type="SUPFAM" id="SSF52266">
    <property type="entry name" value="SGNH hydrolase"/>
    <property type="match status" value="1"/>
</dbReference>
<gene>
    <name evidence="4" type="ORF">LQ318_13385</name>
</gene>
<feature type="domain" description="Sialate O-acetylesterase" evidence="3">
    <location>
        <begin position="409"/>
        <end position="530"/>
    </location>
</feature>
<evidence type="ECO:0000313" key="4">
    <source>
        <dbReference type="EMBL" id="MCW9713898.1"/>
    </source>
</evidence>
<dbReference type="Gene3D" id="3.40.50.1110">
    <property type="entry name" value="SGNH hydrolase"/>
    <property type="match status" value="2"/>
</dbReference>
<keyword evidence="1" id="KW-0378">Hydrolase</keyword>
<reference evidence="4 5" key="1">
    <citation type="submission" date="2021-11" db="EMBL/GenBank/DDBJ databases">
        <title>Aliifidinibius sp. nov., a new bacterium isolated from saline soil.</title>
        <authorList>
            <person name="Galisteo C."/>
            <person name="De La Haba R."/>
            <person name="Sanchez-Porro C."/>
            <person name="Ventosa A."/>
        </authorList>
    </citation>
    <scope>NUCLEOTIDE SEQUENCE [LARGE SCALE GENOMIC DNA]</scope>
    <source>
        <strain evidence="4 5">KACC 190600</strain>
    </source>
</reference>
<dbReference type="Proteomes" id="UP001207337">
    <property type="component" value="Unassembled WGS sequence"/>
</dbReference>
<dbReference type="SUPFAM" id="SSF49785">
    <property type="entry name" value="Galactose-binding domain-like"/>
    <property type="match status" value="1"/>
</dbReference>
<evidence type="ECO:0000313" key="5">
    <source>
        <dbReference type="Proteomes" id="UP001207337"/>
    </source>
</evidence>
<name>A0ABT3Q1J0_9BACT</name>
<proteinExistence type="predicted"/>
<organism evidence="4 5">
    <name type="scientific">Fodinibius salicampi</name>
    <dbReference type="NCBI Taxonomy" id="1920655"/>
    <lineage>
        <taxon>Bacteria</taxon>
        <taxon>Pseudomonadati</taxon>
        <taxon>Balneolota</taxon>
        <taxon>Balneolia</taxon>
        <taxon>Balneolales</taxon>
        <taxon>Balneolaceae</taxon>
        <taxon>Fodinibius</taxon>
    </lineage>
</organism>
<keyword evidence="2" id="KW-0732">Signal</keyword>
<dbReference type="EMBL" id="JAJNDC010000003">
    <property type="protein sequence ID" value="MCW9713898.1"/>
    <property type="molecule type" value="Genomic_DNA"/>
</dbReference>
<comment type="caution">
    <text evidence="4">The sequence shown here is derived from an EMBL/GenBank/DDBJ whole genome shotgun (WGS) entry which is preliminary data.</text>
</comment>
<evidence type="ECO:0000256" key="2">
    <source>
        <dbReference type="SAM" id="SignalP"/>
    </source>
</evidence>
<dbReference type="Pfam" id="PF03629">
    <property type="entry name" value="SASA"/>
    <property type="match status" value="2"/>
</dbReference>
<feature type="domain" description="Sialate O-acetylesterase" evidence="3">
    <location>
        <begin position="105"/>
        <end position="224"/>
    </location>
</feature>
<evidence type="ECO:0000259" key="3">
    <source>
        <dbReference type="Pfam" id="PF03629"/>
    </source>
</evidence>
<dbReference type="InterPro" id="IPR036514">
    <property type="entry name" value="SGNH_hydro_sf"/>
</dbReference>
<sequence>MMKIKKLGILALLVLFSTPALAQLTLPQLVSDGMVLQRNEEVKIWGWSDSGKKVKVTFLDSVYTTTASGSGEWAVHLSPMEAGGPYEMQIVSDTEKTIEDIMIGEVWIASGQSNMELPMQRVAPLYKEEIATADYPHIRHFEVPQRYNFDHPEKDLPTGEWIPTTPESVHQRSAVAHFYAKHLHEKYEVPIGIINSSLGGSPIESWVSEEALKSFPEYYEEALRFRDDELIKQIEKADQQRISEWYRSSTEKDAGHKGARPWYANSTDVSDWNTMDVPGYWADTETDSINGVMWFRKEIEIPESMAGKPARLEMGRIVDADSTFVNGVFVGNTTYQYPPRWYDISGNVLREGKNNITVRVVNERGPGGFFYDKPYEITTETDTVDLKGEWKYKVGAEMEPLESQTFIRWKPLGLYNAMVAPLVDYHIKGAIWYQGESNVDRPEEYQELFPAMIEDWRESWKQGDFPFLYVQLANYMKPSEQPSDSDWARLREAQLQTLEVPRTGMAVAIDIGEWNDIHPLNKKEVGDRLALAARGIAYNEDIVYSGPIYQSMKIEGDSIRLSFDHTGSGLKALGDNKLHHFAIAGNDQEFKWAQAKIDGDDVVVWNDEIENPLHVRYAWADNPEKANLYNSEGLPASPFRTDDW</sequence>
<evidence type="ECO:0000256" key="1">
    <source>
        <dbReference type="ARBA" id="ARBA00022801"/>
    </source>
</evidence>